<feature type="region of interest" description="Disordered" evidence="1">
    <location>
        <begin position="120"/>
        <end position="141"/>
    </location>
</feature>
<dbReference type="EMBL" id="JALJOV010000120">
    <property type="protein sequence ID" value="KAK9866962.1"/>
    <property type="molecule type" value="Genomic_DNA"/>
</dbReference>
<accession>A0AAW1TDB9</accession>
<gene>
    <name evidence="2" type="ORF">WJX84_000091</name>
</gene>
<organism evidence="2 3">
    <name type="scientific">Apatococcus fuscideae</name>
    <dbReference type="NCBI Taxonomy" id="2026836"/>
    <lineage>
        <taxon>Eukaryota</taxon>
        <taxon>Viridiplantae</taxon>
        <taxon>Chlorophyta</taxon>
        <taxon>core chlorophytes</taxon>
        <taxon>Trebouxiophyceae</taxon>
        <taxon>Chlorellales</taxon>
        <taxon>Chlorellaceae</taxon>
        <taxon>Apatococcus</taxon>
    </lineage>
</organism>
<dbReference type="AlphaFoldDB" id="A0AAW1TDB9"/>
<evidence type="ECO:0000256" key="1">
    <source>
        <dbReference type="SAM" id="MobiDB-lite"/>
    </source>
</evidence>
<evidence type="ECO:0000313" key="2">
    <source>
        <dbReference type="EMBL" id="KAK9866962.1"/>
    </source>
</evidence>
<reference evidence="2 3" key="1">
    <citation type="journal article" date="2024" name="Nat. Commun.">
        <title>Phylogenomics reveals the evolutionary origins of lichenization in chlorophyte algae.</title>
        <authorList>
            <person name="Puginier C."/>
            <person name="Libourel C."/>
            <person name="Otte J."/>
            <person name="Skaloud P."/>
            <person name="Haon M."/>
            <person name="Grisel S."/>
            <person name="Petersen M."/>
            <person name="Berrin J.G."/>
            <person name="Delaux P.M."/>
            <person name="Dal Grande F."/>
            <person name="Keller J."/>
        </authorList>
    </citation>
    <scope>NUCLEOTIDE SEQUENCE [LARGE SCALE GENOMIC DNA]</scope>
    <source>
        <strain evidence="2 3">SAG 2523</strain>
    </source>
</reference>
<name>A0AAW1TDB9_9CHLO</name>
<sequence>MTFRTLRVEGLPDRFQQSSASLVRHVYSVRGRSYRSSDFNDYWGMTQVSYDTQRSGCCYVQVAEGWADTPGRSMVYSIDSRNLNIKDKTANDKYFSLGTTEFEEVLKDLTHRIFEREPARQRRAEEAATRRAAREAEARLQREEERRLEAVREAARQAAREAVLTKIREEKVALLVAQCPSIGEKGSAAEASGDKLDSNNKRQRMMGQTAAPGQRFLHQDRDDTDGENPDPTACKECGEECIFCSAPKCIALQCDDCRTPTPASERFVEIVMQSFVKIVRQSTNRGAIKSQSRPKKKIMERLY</sequence>
<protein>
    <submittedName>
        <fullName evidence="2">Uncharacterized protein</fullName>
    </submittedName>
</protein>
<comment type="caution">
    <text evidence="2">The sequence shown here is derived from an EMBL/GenBank/DDBJ whole genome shotgun (WGS) entry which is preliminary data.</text>
</comment>
<keyword evidence="3" id="KW-1185">Reference proteome</keyword>
<feature type="region of interest" description="Disordered" evidence="1">
    <location>
        <begin position="284"/>
        <end position="303"/>
    </location>
</feature>
<feature type="region of interest" description="Disordered" evidence="1">
    <location>
        <begin position="205"/>
        <end position="231"/>
    </location>
</feature>
<dbReference type="Proteomes" id="UP001485043">
    <property type="component" value="Unassembled WGS sequence"/>
</dbReference>
<evidence type="ECO:0000313" key="3">
    <source>
        <dbReference type="Proteomes" id="UP001485043"/>
    </source>
</evidence>
<proteinExistence type="predicted"/>